<gene>
    <name evidence="1" type="ORF">PsorP6_016355</name>
</gene>
<organism evidence="1 2">
    <name type="scientific">Peronosclerospora sorghi</name>
    <dbReference type="NCBI Taxonomy" id="230839"/>
    <lineage>
        <taxon>Eukaryota</taxon>
        <taxon>Sar</taxon>
        <taxon>Stramenopiles</taxon>
        <taxon>Oomycota</taxon>
        <taxon>Peronosporomycetes</taxon>
        <taxon>Peronosporales</taxon>
        <taxon>Peronosporaceae</taxon>
        <taxon>Peronosclerospora</taxon>
    </lineage>
</organism>
<dbReference type="Proteomes" id="UP001163321">
    <property type="component" value="Chromosome 8"/>
</dbReference>
<proteinExistence type="predicted"/>
<protein>
    <submittedName>
        <fullName evidence="1">Uncharacterized protein</fullName>
    </submittedName>
</protein>
<name>A0ACC0VS18_9STRA</name>
<dbReference type="EMBL" id="CM047587">
    <property type="protein sequence ID" value="KAI9908523.1"/>
    <property type="molecule type" value="Genomic_DNA"/>
</dbReference>
<evidence type="ECO:0000313" key="2">
    <source>
        <dbReference type="Proteomes" id="UP001163321"/>
    </source>
</evidence>
<reference evidence="1 2" key="1">
    <citation type="journal article" date="2022" name="bioRxiv">
        <title>The genome of the oomycete Peronosclerospora sorghi, a cosmopolitan pathogen of maize and sorghum, is inflated with dispersed pseudogenes.</title>
        <authorList>
            <person name="Fletcher K."/>
            <person name="Martin F."/>
            <person name="Isakeit T."/>
            <person name="Cavanaugh K."/>
            <person name="Magill C."/>
            <person name="Michelmore R."/>
        </authorList>
    </citation>
    <scope>NUCLEOTIDE SEQUENCE [LARGE SCALE GENOMIC DNA]</scope>
    <source>
        <strain evidence="1">P6</strain>
    </source>
</reference>
<sequence length="230" mass="26213">MLQVKDEAVEDSHEERVGPPIERYPSRSSSSTALHTFNVPHAASTSMHLQMEMDLIRDYPMAVTFVNKFAIELVKVGLSLQKLREHEHNPKLDNDKLILMAIGNEYFQTPAHSSLDTAYAAPIGQTQIRKSIGEKLFETWKTLLHQFDYRSQRLFEKIRILVARTGYEGMGCTYLDYAYMAMGSELLIYAQTPSGVPILPSTYLLVLECEEHGADLFNSELWLEKLSKEP</sequence>
<accession>A0ACC0VS18</accession>
<evidence type="ECO:0000313" key="1">
    <source>
        <dbReference type="EMBL" id="KAI9908523.1"/>
    </source>
</evidence>
<comment type="caution">
    <text evidence="1">The sequence shown here is derived from an EMBL/GenBank/DDBJ whole genome shotgun (WGS) entry which is preliminary data.</text>
</comment>
<keyword evidence="2" id="KW-1185">Reference proteome</keyword>